<dbReference type="RefSeq" id="WP_155090719.1">
    <property type="nucleotide sequence ID" value="NZ_CP102754.1"/>
</dbReference>
<feature type="transmembrane region" description="Helical" evidence="1">
    <location>
        <begin position="129"/>
        <end position="158"/>
    </location>
</feature>
<proteinExistence type="predicted"/>
<dbReference type="AlphaFoldDB" id="A0A6I3LJL7"/>
<accession>A0A6I3LJL7</accession>
<organism evidence="2 3">
    <name type="scientific">Myroides albus</name>
    <dbReference type="NCBI Taxonomy" id="2562892"/>
    <lineage>
        <taxon>Bacteria</taxon>
        <taxon>Pseudomonadati</taxon>
        <taxon>Bacteroidota</taxon>
        <taxon>Flavobacteriia</taxon>
        <taxon>Flavobacteriales</taxon>
        <taxon>Flavobacteriaceae</taxon>
        <taxon>Myroides</taxon>
    </lineage>
</organism>
<evidence type="ECO:0000313" key="3">
    <source>
        <dbReference type="Proteomes" id="UP000438760"/>
    </source>
</evidence>
<feature type="transmembrane region" description="Helical" evidence="1">
    <location>
        <begin position="170"/>
        <end position="192"/>
    </location>
</feature>
<keyword evidence="1" id="KW-1133">Transmembrane helix</keyword>
<evidence type="ECO:0000313" key="2">
    <source>
        <dbReference type="EMBL" id="MTG96671.1"/>
    </source>
</evidence>
<sequence length="201" mass="23418">MYKVYKEFFSTESAIPTAIKKMVTYKKYETTIIAKGRIESDITVFSYQPEQVTLKLQTADQEVFEYVTVRDGINYYQLGDQVNLYRDTKTSKQYIFDYDQQTDILIQLAVIQLVLYSIGKMSTSLKGRYGSLIIVGVQYILRLPTFTCLMLLLIYLNIDLANRVENGDRIPIYLVTFFGSILYIVFIIKLYLYISEAKKDK</sequence>
<keyword evidence="1" id="KW-0812">Transmembrane</keyword>
<evidence type="ECO:0000256" key="1">
    <source>
        <dbReference type="SAM" id="Phobius"/>
    </source>
</evidence>
<reference evidence="2 3" key="1">
    <citation type="submission" date="2019-11" db="EMBL/GenBank/DDBJ databases">
        <title>Genome of Strain BIT-d1.</title>
        <authorList>
            <person name="Yang Y."/>
        </authorList>
    </citation>
    <scope>NUCLEOTIDE SEQUENCE [LARGE SCALE GENOMIC DNA]</scope>
    <source>
        <strain evidence="2 3">BIT-d1</strain>
    </source>
</reference>
<name>A0A6I3LJL7_9FLAO</name>
<dbReference type="Proteomes" id="UP000438760">
    <property type="component" value="Unassembled WGS sequence"/>
</dbReference>
<dbReference type="EMBL" id="WMJX01000001">
    <property type="protein sequence ID" value="MTG96671.1"/>
    <property type="molecule type" value="Genomic_DNA"/>
</dbReference>
<protein>
    <submittedName>
        <fullName evidence="2">Uncharacterized protein</fullName>
    </submittedName>
</protein>
<dbReference type="OrthoDB" id="9931862at2"/>
<comment type="caution">
    <text evidence="2">The sequence shown here is derived from an EMBL/GenBank/DDBJ whole genome shotgun (WGS) entry which is preliminary data.</text>
</comment>
<keyword evidence="1" id="KW-0472">Membrane</keyword>
<gene>
    <name evidence="2" type="ORF">GJV76_00690</name>
</gene>
<keyword evidence="3" id="KW-1185">Reference proteome</keyword>